<accession>A0ABY0ICV6</accession>
<proteinExistence type="predicted"/>
<name>A0ABY0ICV6_9BACT</name>
<gene>
    <name evidence="2" type="ORF">DAY19_12425</name>
</gene>
<dbReference type="EMBL" id="QDKL01000003">
    <property type="protein sequence ID" value="RZF20785.1"/>
    <property type="molecule type" value="Genomic_DNA"/>
</dbReference>
<keyword evidence="1" id="KW-0175">Coiled coil</keyword>
<organism evidence="2 3">
    <name type="scientific">Halobacteriovorax vibrionivorans</name>
    <dbReference type="NCBI Taxonomy" id="2152716"/>
    <lineage>
        <taxon>Bacteria</taxon>
        <taxon>Pseudomonadati</taxon>
        <taxon>Bdellovibrionota</taxon>
        <taxon>Bacteriovoracia</taxon>
        <taxon>Bacteriovoracales</taxon>
        <taxon>Halobacteriovoraceae</taxon>
        <taxon>Halobacteriovorax</taxon>
    </lineage>
</organism>
<protein>
    <submittedName>
        <fullName evidence="2">Uncharacterized protein</fullName>
    </submittedName>
</protein>
<evidence type="ECO:0000256" key="1">
    <source>
        <dbReference type="SAM" id="Coils"/>
    </source>
</evidence>
<sequence>MKRLTKAKETKSLNKEGENSSLKKVKVSVLALTLIHSSLPLSAQAFVKKDGETWSQYTSGSGAKTIMGALNLVGNMSKQMYNQGQLSQQEIQGLHSFNKAQADAQQKMSARRFHPAFNCPLAPEPILAPNGACSVGGQMKIPEQALEFGQKILNEYMSFKKPRNVPPYIGEQCLTEGLKSIEDNYQSMTSKYEEMIAQFEAQLNQTIEIQKKNKIKVDELNALLNGGGNKVSQDFKNTDFNKLLPENCVDAYDVNKIIKSPRGGGLVGLKDKMTNDEREAKGFRGHSLAELNAKIASDKKKVIAALKNDGLGALTRNSTYSGLRFGKLFNDIGKGNLRADLGTRAAKINNLMSKLGVSDADVPKDPLDPSFSAKVERLAAKSTASYQEKFVLECMSGSNRAAYSTPLAQSLKSFDHVKLGNSGDALSRFKRVASDAFSSPTSLSALDRTVNSIEDGNIRITVTNSSGRDVTKSVGQYYNDLKNECTAIYNGDLKPAGDAAKLETYRAEVQELVSEAKKLQEDTSRSIASGGEGSISALIDEALYNCNGRSVELSSCSSKDTYNTSSSSFCVTQAASCSENLAQCSAFTENLVQQKTQELKQQADLYNAQMMQQEERAKALVTQMQSHMSNVADKMYKGMFPNLTPAAAKAFGLSSMNGLTFEGGLTAIDVPKSDQQIAGIFLEKDPEKFKKALMDQMVGNISKMKGSLENWKKEQMNHIAEQKGTIGQSLNDEITKWQNFVSDCNGAIQERNNKMASQLEEARKQASENAQEQLKFCQKLRGLQEQGPGPGCNGDHSAKDLYSDAVEIASVLQAQQPQRGPASILNPGSNSTQIFEQINEYSRFCDEANSQGLLSDNGEDDSSNDQLITLCEDNGGDQELITNLTDTLIKGLTEDEKKYEDNLKDYILGEADLSEDLKKVLRKDNRTMARQIKSLQERSNEFKDSENGYGRGFCSMITSNSGKTAYISKECKKYEGDEDKTAFQKCESEARDRFSDDKLDALGLSSAAKVIASVNSPGLQDAWHSIGEKYNGTACAAINGSQLGQKGLIPGLMEKINRDIASEDGMIQ</sequence>
<evidence type="ECO:0000313" key="3">
    <source>
        <dbReference type="Proteomes" id="UP000443582"/>
    </source>
</evidence>
<comment type="caution">
    <text evidence="2">The sequence shown here is derived from an EMBL/GenBank/DDBJ whole genome shotgun (WGS) entry which is preliminary data.</text>
</comment>
<dbReference type="RefSeq" id="WP_115362944.1">
    <property type="nucleotide sequence ID" value="NZ_QDKL01000003.1"/>
</dbReference>
<keyword evidence="3" id="KW-1185">Reference proteome</keyword>
<feature type="coiled-coil region" evidence="1">
    <location>
        <begin position="745"/>
        <end position="772"/>
    </location>
</feature>
<evidence type="ECO:0000313" key="2">
    <source>
        <dbReference type="EMBL" id="RZF20785.1"/>
    </source>
</evidence>
<reference evidence="3" key="1">
    <citation type="journal article" date="2019" name="Int. J. Syst. Evol. Microbiol.">
        <title>Halobacteriovorax valvorus sp. nov., a novel prokaryotic predator isolated from coastal seawater of China.</title>
        <authorList>
            <person name="Chen M.-X."/>
        </authorList>
    </citation>
    <scope>NUCLEOTIDE SEQUENCE [LARGE SCALE GENOMIC DNA]</scope>
    <source>
        <strain evidence="3">BL9</strain>
    </source>
</reference>
<dbReference type="Proteomes" id="UP000443582">
    <property type="component" value="Unassembled WGS sequence"/>
</dbReference>